<dbReference type="Pfam" id="PF03458">
    <property type="entry name" value="Gly_transporter"/>
    <property type="match status" value="2"/>
</dbReference>
<dbReference type="OrthoDB" id="67004at2759"/>
<comment type="subcellular location">
    <subcellularLocation>
        <location evidence="1">Cell membrane</location>
        <topology evidence="1">Multi-pass membrane protein</topology>
    </subcellularLocation>
</comment>
<feature type="domain" description="Glycine transporter" evidence="7">
    <location>
        <begin position="110"/>
        <end position="185"/>
    </location>
</feature>
<organism evidence="8 9">
    <name type="scientific">Triparma strigata</name>
    <dbReference type="NCBI Taxonomy" id="1606541"/>
    <lineage>
        <taxon>Eukaryota</taxon>
        <taxon>Sar</taxon>
        <taxon>Stramenopiles</taxon>
        <taxon>Ochrophyta</taxon>
        <taxon>Bolidophyceae</taxon>
        <taxon>Parmales</taxon>
        <taxon>Triparmaceae</taxon>
        <taxon>Triparma</taxon>
    </lineage>
</organism>
<evidence type="ECO:0000256" key="4">
    <source>
        <dbReference type="ARBA" id="ARBA00022989"/>
    </source>
</evidence>
<dbReference type="AlphaFoldDB" id="A0A9W7BXR3"/>
<evidence type="ECO:0000256" key="1">
    <source>
        <dbReference type="ARBA" id="ARBA00004651"/>
    </source>
</evidence>
<keyword evidence="3 6" id="KW-0812">Transmembrane</keyword>
<protein>
    <recommendedName>
        <fullName evidence="7">Glycine transporter domain-containing protein</fullName>
    </recommendedName>
</protein>
<evidence type="ECO:0000256" key="5">
    <source>
        <dbReference type="ARBA" id="ARBA00023136"/>
    </source>
</evidence>
<dbReference type="InterPro" id="IPR005115">
    <property type="entry name" value="Gly_transporter"/>
</dbReference>
<evidence type="ECO:0000256" key="6">
    <source>
        <dbReference type="SAM" id="Phobius"/>
    </source>
</evidence>
<feature type="transmembrane region" description="Helical" evidence="6">
    <location>
        <begin position="39"/>
        <end position="63"/>
    </location>
</feature>
<dbReference type="Proteomes" id="UP001165085">
    <property type="component" value="Unassembled WGS sequence"/>
</dbReference>
<evidence type="ECO:0000256" key="3">
    <source>
        <dbReference type="ARBA" id="ARBA00022692"/>
    </source>
</evidence>
<evidence type="ECO:0000313" key="9">
    <source>
        <dbReference type="Proteomes" id="UP001165085"/>
    </source>
</evidence>
<evidence type="ECO:0000259" key="7">
    <source>
        <dbReference type="Pfam" id="PF03458"/>
    </source>
</evidence>
<dbReference type="PANTHER" id="PTHR30506:SF3">
    <property type="entry name" value="UPF0126 INNER MEMBRANE PROTEIN YADS-RELATED"/>
    <property type="match status" value="1"/>
</dbReference>
<gene>
    <name evidence="8" type="ORF">TrST_g5789</name>
</gene>
<keyword evidence="4 6" id="KW-1133">Transmembrane helix</keyword>
<evidence type="ECO:0000313" key="8">
    <source>
        <dbReference type="EMBL" id="GMH94658.1"/>
    </source>
</evidence>
<evidence type="ECO:0000256" key="2">
    <source>
        <dbReference type="ARBA" id="ARBA00022475"/>
    </source>
</evidence>
<comment type="caution">
    <text evidence="8">The sequence shown here is derived from an EMBL/GenBank/DDBJ whole genome shotgun (WGS) entry which is preliminary data.</text>
</comment>
<keyword evidence="5 6" id="KW-0472">Membrane</keyword>
<feature type="transmembrane region" description="Helical" evidence="6">
    <location>
        <begin position="75"/>
        <end position="93"/>
    </location>
</feature>
<reference evidence="9" key="1">
    <citation type="journal article" date="2023" name="Commun. Biol.">
        <title>Genome analysis of Parmales, the sister group of diatoms, reveals the evolutionary specialization of diatoms from phago-mixotrophs to photoautotrophs.</title>
        <authorList>
            <person name="Ban H."/>
            <person name="Sato S."/>
            <person name="Yoshikawa S."/>
            <person name="Yamada K."/>
            <person name="Nakamura Y."/>
            <person name="Ichinomiya M."/>
            <person name="Sato N."/>
            <person name="Blanc-Mathieu R."/>
            <person name="Endo H."/>
            <person name="Kuwata A."/>
            <person name="Ogata H."/>
        </authorList>
    </citation>
    <scope>NUCLEOTIDE SEQUENCE [LARGE SCALE GENOMIC DNA]</scope>
    <source>
        <strain evidence="9">NIES 3701</strain>
    </source>
</reference>
<keyword evidence="2" id="KW-1003">Cell membrane</keyword>
<proteinExistence type="predicted"/>
<dbReference type="GO" id="GO:0005886">
    <property type="term" value="C:plasma membrane"/>
    <property type="evidence" value="ECO:0007669"/>
    <property type="project" value="UniProtKB-SubCell"/>
</dbReference>
<dbReference type="PANTHER" id="PTHR30506">
    <property type="entry name" value="INNER MEMBRANE PROTEIN"/>
    <property type="match status" value="1"/>
</dbReference>
<feature type="domain" description="Glycine transporter" evidence="7">
    <location>
        <begin position="17"/>
        <end position="92"/>
    </location>
</feature>
<name>A0A9W7BXR3_9STRA</name>
<keyword evidence="9" id="KW-1185">Reference proteome</keyword>
<sequence length="240" mass="25339">MVANTCTAVCLPQSLVALDWFGTAAFAFSGTLTAARQDMGVIGALFLATITALGGGTIRDLLLGEGGQAFWIKEVMYFRVVLLTCVLTLLAWPSLAKFFKLEDSAWPFCFADAMGLAAFAICGARTGLDSGVGIEGASLSGLLSACGGGIIRDVITNEPPRALHANRSAYATPALIGALIYVVLREGGVQETVALWTGFSFGLGMRIVAFSLDIAPLKARLRESEWESVVTDLVKLKPAR</sequence>
<dbReference type="EMBL" id="BRXY01000433">
    <property type="protein sequence ID" value="GMH94658.1"/>
    <property type="molecule type" value="Genomic_DNA"/>
</dbReference>
<accession>A0A9W7BXR3</accession>